<sequence length="122" mass="13504">MPRVVHFEINADDPARAAAFYEKVFGWQIKKWEGPADYWLVTTGEQGQPGIDGGIMRRMDPHAGTYNTVDVPSVDEYTAKIKEMGGEVIMGKRSVPGVGWMAYCTDTEGNVFGLMEEDPSAE</sequence>
<evidence type="ECO:0000313" key="2">
    <source>
        <dbReference type="EMBL" id="KPJ52805.1"/>
    </source>
</evidence>
<dbReference type="Gene3D" id="3.10.180.10">
    <property type="entry name" value="2,3-Dihydroxybiphenyl 1,2-Dioxygenase, domain 1"/>
    <property type="match status" value="1"/>
</dbReference>
<dbReference type="InterPro" id="IPR052164">
    <property type="entry name" value="Anthracycline_SecMetBiosynth"/>
</dbReference>
<dbReference type="EMBL" id="LIZS01000041">
    <property type="protein sequence ID" value="KPJ52805.1"/>
    <property type="molecule type" value="Genomic_DNA"/>
</dbReference>
<proteinExistence type="predicted"/>
<dbReference type="SUPFAM" id="SSF54593">
    <property type="entry name" value="Glyoxalase/Bleomycin resistance protein/Dihydroxybiphenyl dioxygenase"/>
    <property type="match status" value="1"/>
</dbReference>
<organism evidence="2 3">
    <name type="scientific">candidate division TA06 bacterium DG_24</name>
    <dbReference type="NCBI Taxonomy" id="1703770"/>
    <lineage>
        <taxon>Bacteria</taxon>
        <taxon>Bacteria division TA06</taxon>
    </lineage>
</organism>
<name>A0A0S7WRG2_UNCT6</name>
<dbReference type="PANTHER" id="PTHR33993">
    <property type="entry name" value="GLYOXALASE-RELATED"/>
    <property type="match status" value="1"/>
</dbReference>
<protein>
    <submittedName>
        <fullName evidence="2">Glyoxalase</fullName>
    </submittedName>
</protein>
<dbReference type="InterPro" id="IPR004360">
    <property type="entry name" value="Glyas_Fos-R_dOase_dom"/>
</dbReference>
<accession>A0A0S7WRG2</accession>
<dbReference type="Proteomes" id="UP000052008">
    <property type="component" value="Unassembled WGS sequence"/>
</dbReference>
<dbReference type="CDD" id="cd07247">
    <property type="entry name" value="SgaA_N_like"/>
    <property type="match status" value="1"/>
</dbReference>
<comment type="caution">
    <text evidence="2">The sequence shown here is derived from an EMBL/GenBank/DDBJ whole genome shotgun (WGS) entry which is preliminary data.</text>
</comment>
<dbReference type="STRING" id="1703770.AMJ39_06860"/>
<feature type="domain" description="VOC" evidence="1">
    <location>
        <begin position="3"/>
        <end position="117"/>
    </location>
</feature>
<dbReference type="InterPro" id="IPR029068">
    <property type="entry name" value="Glyas_Bleomycin-R_OHBP_Dase"/>
</dbReference>
<dbReference type="PROSITE" id="PS51819">
    <property type="entry name" value="VOC"/>
    <property type="match status" value="1"/>
</dbReference>
<dbReference type="AlphaFoldDB" id="A0A0S7WRG2"/>
<evidence type="ECO:0000313" key="3">
    <source>
        <dbReference type="Proteomes" id="UP000052008"/>
    </source>
</evidence>
<dbReference type="PANTHER" id="PTHR33993:SF2">
    <property type="entry name" value="VOC DOMAIN-CONTAINING PROTEIN"/>
    <property type="match status" value="1"/>
</dbReference>
<dbReference type="InterPro" id="IPR037523">
    <property type="entry name" value="VOC_core"/>
</dbReference>
<gene>
    <name evidence="2" type="ORF">AMJ39_06860</name>
</gene>
<dbReference type="Pfam" id="PF00903">
    <property type="entry name" value="Glyoxalase"/>
    <property type="match status" value="1"/>
</dbReference>
<evidence type="ECO:0000259" key="1">
    <source>
        <dbReference type="PROSITE" id="PS51819"/>
    </source>
</evidence>
<reference evidence="2 3" key="1">
    <citation type="journal article" date="2015" name="Microbiome">
        <title>Genomic resolution of linkages in carbon, nitrogen, and sulfur cycling among widespread estuary sediment bacteria.</title>
        <authorList>
            <person name="Baker B.J."/>
            <person name="Lazar C.S."/>
            <person name="Teske A.P."/>
            <person name="Dick G.J."/>
        </authorList>
    </citation>
    <scope>NUCLEOTIDE SEQUENCE [LARGE SCALE GENOMIC DNA]</scope>
    <source>
        <strain evidence="2">DG_24</strain>
    </source>
</reference>